<accession>A0A2S3W3W3</accession>
<evidence type="ECO:0000313" key="2">
    <source>
        <dbReference type="Proteomes" id="UP000237344"/>
    </source>
</evidence>
<reference evidence="1 2" key="1">
    <citation type="submission" date="2018-01" db="EMBL/GenBank/DDBJ databases">
        <title>Draft Genome Sequence of Komagataeibacter maltaceti LMG 1529, a Vinegar Producing Acetic Acid Bacterium Isolated from Malt Vinegar Brewery Acetifiers.</title>
        <authorList>
            <person name="Zhang Q."/>
            <person name="Hollensteiner J."/>
            <person name="Poehlein A."/>
            <person name="Daniel R."/>
        </authorList>
    </citation>
    <scope>NUCLEOTIDE SEQUENCE [LARGE SCALE GENOMIC DNA]</scope>
    <source>
        <strain evidence="1 2">LMG 1529</strain>
    </source>
</reference>
<organism evidence="1 2">
    <name type="scientific">Novacetimonas maltaceti</name>
    <dbReference type="NCBI Taxonomy" id="1203393"/>
    <lineage>
        <taxon>Bacteria</taxon>
        <taxon>Pseudomonadati</taxon>
        <taxon>Pseudomonadota</taxon>
        <taxon>Alphaproteobacteria</taxon>
        <taxon>Acetobacterales</taxon>
        <taxon>Acetobacteraceae</taxon>
        <taxon>Novacetimonas</taxon>
    </lineage>
</organism>
<keyword evidence="2" id="KW-1185">Reference proteome</keyword>
<gene>
    <name evidence="1" type="ORF">KMAL_07390</name>
</gene>
<protein>
    <submittedName>
        <fullName evidence="1">Phage portal protein, lambda family</fullName>
    </submittedName>
</protein>
<dbReference type="EMBL" id="POTC01000006">
    <property type="protein sequence ID" value="POF63559.1"/>
    <property type="molecule type" value="Genomic_DNA"/>
</dbReference>
<dbReference type="InterPro" id="IPR006429">
    <property type="entry name" value="Phage_lambda_portal"/>
</dbReference>
<evidence type="ECO:0000313" key="1">
    <source>
        <dbReference type="EMBL" id="POF63559.1"/>
    </source>
</evidence>
<dbReference type="GO" id="GO:0019068">
    <property type="term" value="P:virion assembly"/>
    <property type="evidence" value="ECO:0007669"/>
    <property type="project" value="InterPro"/>
</dbReference>
<dbReference type="RefSeq" id="WP_110094415.1">
    <property type="nucleotide sequence ID" value="NZ_NKUE01000013.1"/>
</dbReference>
<comment type="caution">
    <text evidence="1">The sequence shown here is derived from an EMBL/GenBank/DDBJ whole genome shotgun (WGS) entry which is preliminary data.</text>
</comment>
<dbReference type="Pfam" id="PF05136">
    <property type="entry name" value="Phage_portal_2"/>
    <property type="match status" value="1"/>
</dbReference>
<dbReference type="NCBIfam" id="TIGR01539">
    <property type="entry name" value="portal_lambda"/>
    <property type="match status" value="1"/>
</dbReference>
<proteinExistence type="predicted"/>
<dbReference type="AlphaFoldDB" id="A0A2S3W3W3"/>
<sequence>MAAPFTGAMRQLKAAFRRAFAGAHHHGGTFEGATGGPRAPKSLNGPINPEVMRSLHILRGRSRAAAFDNPWCKNGVGGWVAELVGDGITASPTVLDAASRKAILAYWAAWCQSCDADGRTNWIGIQESVVRALAVDGEAFLQVIRDENGLKLRLIPAEQVYERLTANLPDGGYIVQGIEFAPDGTRRAYHILPIVPTALYATYMEPVRVPASDIIHVVHPLAAGQVRGLPWLSAALIPANEVDQLVDALTVNAKVASMLAGFLVDQSGNGEPIAGNQIGDVLESGLEPGTLTRLPPGYDVRFSTPQQATSGIETVKLSLQAVAAALEMPVFIVTGDLSGANYSSLRAGLMPFRRTASQRHNAVLVPQFLTPVWREVITFGVLSGALDLPGFETDPAYLAVRWLAPKPFQVDPLKSVQADTAEIAAGLKSRRQAVAERGRDVSDLDAEIAHDNAEAAALGLSFTDPATPTQES</sequence>
<name>A0A2S3W3W3_9PROT</name>
<dbReference type="Proteomes" id="UP000237344">
    <property type="component" value="Unassembled WGS sequence"/>
</dbReference>
<dbReference type="GO" id="GO:0005198">
    <property type="term" value="F:structural molecule activity"/>
    <property type="evidence" value="ECO:0007669"/>
    <property type="project" value="InterPro"/>
</dbReference>
<dbReference type="OrthoDB" id="9770450at2"/>